<sequence>MSGLFNPFAEQEDQDRGPSLYSDPLAAYASAPRPLPDISAPGAMPILSSTFLIRFVHLAPANSALHCSALHCTAARCARLHAPCMHLIPTCRLSFVFVNFIRAQSRATLGVWARGVGPGRHSPGRQVPWAGRFNAAFAATPPPDAVVRSRWWWALVATV</sequence>
<dbReference type="AlphaFoldDB" id="A0A8J4C3R2"/>
<dbReference type="Proteomes" id="UP000747110">
    <property type="component" value="Unassembled WGS sequence"/>
</dbReference>
<dbReference type="EMBL" id="BNCP01000006">
    <property type="protein sequence ID" value="GIL74988.1"/>
    <property type="molecule type" value="Genomic_DNA"/>
</dbReference>
<proteinExistence type="predicted"/>
<keyword evidence="2" id="KW-1185">Reference proteome</keyword>
<comment type="caution">
    <text evidence="1">The sequence shown here is derived from an EMBL/GenBank/DDBJ whole genome shotgun (WGS) entry which is preliminary data.</text>
</comment>
<evidence type="ECO:0000313" key="1">
    <source>
        <dbReference type="EMBL" id="GIL74988.1"/>
    </source>
</evidence>
<name>A0A8J4C3R2_9CHLO</name>
<evidence type="ECO:0000313" key="2">
    <source>
        <dbReference type="Proteomes" id="UP000747110"/>
    </source>
</evidence>
<dbReference type="OrthoDB" id="552443at2759"/>
<gene>
    <name evidence="1" type="ORF">Vretifemale_4831</name>
</gene>
<accession>A0A8J4C3R2</accession>
<organism evidence="1 2">
    <name type="scientific">Volvox reticuliferus</name>
    <dbReference type="NCBI Taxonomy" id="1737510"/>
    <lineage>
        <taxon>Eukaryota</taxon>
        <taxon>Viridiplantae</taxon>
        <taxon>Chlorophyta</taxon>
        <taxon>core chlorophytes</taxon>
        <taxon>Chlorophyceae</taxon>
        <taxon>CS clade</taxon>
        <taxon>Chlamydomonadales</taxon>
        <taxon>Volvocaceae</taxon>
        <taxon>Volvox</taxon>
    </lineage>
</organism>
<protein>
    <submittedName>
        <fullName evidence="1">Uncharacterized protein</fullName>
    </submittedName>
</protein>
<reference evidence="1" key="1">
    <citation type="journal article" date="2021" name="Proc. Natl. Acad. Sci. U.S.A.">
        <title>Three genomes in the algal genus Volvox reveal the fate of a haploid sex-determining region after a transition to homothallism.</title>
        <authorList>
            <person name="Yamamoto K."/>
            <person name="Hamaji T."/>
            <person name="Kawai-Toyooka H."/>
            <person name="Matsuzaki R."/>
            <person name="Takahashi F."/>
            <person name="Nishimura Y."/>
            <person name="Kawachi M."/>
            <person name="Noguchi H."/>
            <person name="Minakuchi Y."/>
            <person name="Umen J.G."/>
            <person name="Toyoda A."/>
            <person name="Nozaki H."/>
        </authorList>
    </citation>
    <scope>NUCLEOTIDE SEQUENCE</scope>
    <source>
        <strain evidence="1">NIES-3786</strain>
    </source>
</reference>